<dbReference type="GO" id="GO:0008483">
    <property type="term" value="F:transaminase activity"/>
    <property type="evidence" value="ECO:0007669"/>
    <property type="project" value="UniProtKB-KW"/>
</dbReference>
<dbReference type="PANTHER" id="PTHR43713:SF3">
    <property type="entry name" value="GLUTAMATE-1-SEMIALDEHYDE 2,1-AMINOMUTASE 1, CHLOROPLASTIC-RELATED"/>
    <property type="match status" value="1"/>
</dbReference>
<accession>A0ABS6I7W5</accession>
<comment type="cofactor">
    <cofactor evidence="1">
        <name>pyridoxal 5'-phosphate</name>
        <dbReference type="ChEBI" id="CHEBI:597326"/>
    </cofactor>
</comment>
<reference evidence="3 4" key="1">
    <citation type="submission" date="2021-06" db="EMBL/GenBank/DDBJ databases">
        <authorList>
            <person name="Jeong J.W."/>
        </authorList>
    </citation>
    <scope>NUCLEOTIDE SEQUENCE [LARGE SCALE GENOMIC DNA]</scope>
    <source>
        <strain evidence="3 4">MMS21-TAE1-1</strain>
    </source>
</reference>
<sequence length="451" mass="48198">MTTALLEDRYTLTGSALAFERAQRVIPAGLVSLIRRRDNQVVFSRGNGAYLWDVDGNRYIDCVMAHGPVLLGHAHSAVNAAAAASLDNGVQFGGSYHRETVLAEEVLRQLPYADKVTFMSTGTEAVQLAVRVARTTTGRNLVVKFEGHYHGWIDPLYVNIPGYDPQPPASGADTDGESTAVRPAVEGAAVPDGVVITRWNDLETFTRLMDRIGDQVACVIMEPLLTGFGTFAPGEGYLQGLKEVCHRHGALVIFDEIVSGFRVSPSGASGLLGVTPDLGTYAKAMANGFPISMVAGTSEAMRSIEDGRVPAAGTYSGTPSSLEASIASLKVIGSEGADFYKYLDRLGSQLKAGLEREGENLSVPILVNQVGSLVQIFCGKDLDTQSVDGAYSSDRNFVTQVCEAMIPRGVYMTRKGLIFLSRAHTADDVDRIVEVFAAALADVLSNQGSRV</sequence>
<gene>
    <name evidence="3" type="ORF">KSW38_16100</name>
</gene>
<proteinExistence type="inferred from homology"/>
<keyword evidence="4" id="KW-1185">Reference proteome</keyword>
<dbReference type="PANTHER" id="PTHR43713">
    <property type="entry name" value="GLUTAMATE-1-SEMIALDEHYDE 2,1-AMINOMUTASE"/>
    <property type="match status" value="1"/>
</dbReference>
<comment type="similarity">
    <text evidence="2">Belongs to the class-III pyridoxal-phosphate-dependent aminotransferase family.</text>
</comment>
<keyword evidence="2" id="KW-0663">Pyridoxal phosphate</keyword>
<evidence type="ECO:0000313" key="3">
    <source>
        <dbReference type="EMBL" id="MBU8867810.1"/>
    </source>
</evidence>
<name>A0ABS6I7W5_9MICC</name>
<evidence type="ECO:0000313" key="4">
    <source>
        <dbReference type="Proteomes" id="UP000824166"/>
    </source>
</evidence>
<evidence type="ECO:0000256" key="2">
    <source>
        <dbReference type="RuleBase" id="RU003560"/>
    </source>
</evidence>
<dbReference type="Proteomes" id="UP000824166">
    <property type="component" value="Unassembled WGS sequence"/>
</dbReference>
<dbReference type="InterPro" id="IPR005814">
    <property type="entry name" value="Aminotrans_3"/>
</dbReference>
<evidence type="ECO:0000256" key="1">
    <source>
        <dbReference type="ARBA" id="ARBA00001933"/>
    </source>
</evidence>
<comment type="caution">
    <text evidence="3">The sequence shown here is derived from an EMBL/GenBank/DDBJ whole genome shotgun (WGS) entry which is preliminary data.</text>
</comment>
<dbReference type="RefSeq" id="WP_216925930.1">
    <property type="nucleotide sequence ID" value="NZ_JAHOPC010000010.1"/>
</dbReference>
<keyword evidence="3" id="KW-0808">Transferase</keyword>
<dbReference type="EMBL" id="JAHOPC010000010">
    <property type="protein sequence ID" value="MBU8867810.1"/>
    <property type="molecule type" value="Genomic_DNA"/>
</dbReference>
<keyword evidence="3" id="KW-0032">Aminotransferase</keyword>
<organism evidence="3 4">
    <name type="scientific">Paenarthrobacter aromaticivorans</name>
    <dbReference type="NCBI Taxonomy" id="2849150"/>
    <lineage>
        <taxon>Bacteria</taxon>
        <taxon>Bacillati</taxon>
        <taxon>Actinomycetota</taxon>
        <taxon>Actinomycetes</taxon>
        <taxon>Micrococcales</taxon>
        <taxon>Micrococcaceae</taxon>
        <taxon>Paenarthrobacter</taxon>
    </lineage>
</organism>
<protein>
    <submittedName>
        <fullName evidence="3">Aminotransferase class III-fold pyridoxal phosphate-dependent enzyme</fullName>
    </submittedName>
</protein>
<dbReference type="Pfam" id="PF00202">
    <property type="entry name" value="Aminotran_3"/>
    <property type="match status" value="1"/>
</dbReference>